<sequence length="66" mass="7778">MRWRSQFMWRVFFTSAIVAVVVPTAMGWCNSQWQLLVLLEVFLVCGSSLEPHSYSMKQVCWFRCIS</sequence>
<keyword evidence="2" id="KW-1185">Reference proteome</keyword>
<evidence type="ECO:0000313" key="2">
    <source>
        <dbReference type="Proteomes" id="UP000823749"/>
    </source>
</evidence>
<accession>A0AAV6L7L1</accession>
<comment type="caution">
    <text evidence="1">The sequence shown here is derived from an EMBL/GenBank/DDBJ whole genome shotgun (WGS) entry which is preliminary data.</text>
</comment>
<organism evidence="1 2">
    <name type="scientific">Rhododendron griersonianum</name>
    <dbReference type="NCBI Taxonomy" id="479676"/>
    <lineage>
        <taxon>Eukaryota</taxon>
        <taxon>Viridiplantae</taxon>
        <taxon>Streptophyta</taxon>
        <taxon>Embryophyta</taxon>
        <taxon>Tracheophyta</taxon>
        <taxon>Spermatophyta</taxon>
        <taxon>Magnoliopsida</taxon>
        <taxon>eudicotyledons</taxon>
        <taxon>Gunneridae</taxon>
        <taxon>Pentapetalae</taxon>
        <taxon>asterids</taxon>
        <taxon>Ericales</taxon>
        <taxon>Ericaceae</taxon>
        <taxon>Ericoideae</taxon>
        <taxon>Rhodoreae</taxon>
        <taxon>Rhododendron</taxon>
    </lineage>
</organism>
<reference evidence="1" key="1">
    <citation type="submission" date="2020-08" db="EMBL/GenBank/DDBJ databases">
        <title>Plant Genome Project.</title>
        <authorList>
            <person name="Zhang R.-G."/>
        </authorList>
    </citation>
    <scope>NUCLEOTIDE SEQUENCE</scope>
    <source>
        <strain evidence="1">WSP0</strain>
        <tissue evidence="1">Leaf</tissue>
    </source>
</reference>
<name>A0AAV6L7L1_9ERIC</name>
<gene>
    <name evidence="1" type="ORF">RHGRI_003501</name>
</gene>
<evidence type="ECO:0000313" key="1">
    <source>
        <dbReference type="EMBL" id="KAG5560231.1"/>
    </source>
</evidence>
<dbReference type="Proteomes" id="UP000823749">
    <property type="component" value="Chromosome 2"/>
</dbReference>
<dbReference type="EMBL" id="JACTNZ010000002">
    <property type="protein sequence ID" value="KAG5560231.1"/>
    <property type="molecule type" value="Genomic_DNA"/>
</dbReference>
<dbReference type="AlphaFoldDB" id="A0AAV6L7L1"/>
<evidence type="ECO:0008006" key="3">
    <source>
        <dbReference type="Google" id="ProtNLM"/>
    </source>
</evidence>
<proteinExistence type="predicted"/>
<protein>
    <recommendedName>
        <fullName evidence="3">Secreted protein</fullName>
    </recommendedName>
</protein>